<organism evidence="1 2">
    <name type="scientific">Candidatus Flavonifractor intestinigallinarum</name>
    <dbReference type="NCBI Taxonomy" id="2838586"/>
    <lineage>
        <taxon>Bacteria</taxon>
        <taxon>Bacillati</taxon>
        <taxon>Bacillota</taxon>
        <taxon>Clostridia</taxon>
        <taxon>Eubacteriales</taxon>
        <taxon>Oscillospiraceae</taxon>
        <taxon>Flavonifractor</taxon>
    </lineage>
</organism>
<sequence>CLVVGNQVLPNGAQTTAEELKSFCAAQAEAGTPVTVIYALKNPVYEELHQDVQVILNTLCVPGGTCSVWFEGDILPSADIGLPRGDYPCSGVEGAYRWLAELSSPLSAPTQDDLYAWALSQQRGGVFATNGSRVTKNVPEAGDLTGLLAVTEQGTAVSMIVFGPTGKIYTSNRVAGVWRGWSALYSSLNPPDSAGVGDQ</sequence>
<gene>
    <name evidence="1" type="ORF">H9712_07560</name>
</gene>
<evidence type="ECO:0000313" key="2">
    <source>
        <dbReference type="Proteomes" id="UP000823921"/>
    </source>
</evidence>
<dbReference type="AlphaFoldDB" id="A0A9D2MMB0"/>
<dbReference type="EMBL" id="DWXO01000074">
    <property type="protein sequence ID" value="HJB80827.1"/>
    <property type="molecule type" value="Genomic_DNA"/>
</dbReference>
<reference evidence="1" key="2">
    <citation type="submission" date="2021-04" db="EMBL/GenBank/DDBJ databases">
        <authorList>
            <person name="Gilroy R."/>
        </authorList>
    </citation>
    <scope>NUCLEOTIDE SEQUENCE</scope>
    <source>
        <strain evidence="1">CHK192-8294</strain>
    </source>
</reference>
<reference evidence="1" key="1">
    <citation type="journal article" date="2021" name="PeerJ">
        <title>Extensive microbial diversity within the chicken gut microbiome revealed by metagenomics and culture.</title>
        <authorList>
            <person name="Gilroy R."/>
            <person name="Ravi A."/>
            <person name="Getino M."/>
            <person name="Pursley I."/>
            <person name="Horton D.L."/>
            <person name="Alikhan N.F."/>
            <person name="Baker D."/>
            <person name="Gharbi K."/>
            <person name="Hall N."/>
            <person name="Watson M."/>
            <person name="Adriaenssens E.M."/>
            <person name="Foster-Nyarko E."/>
            <person name="Jarju S."/>
            <person name="Secka A."/>
            <person name="Antonio M."/>
            <person name="Oren A."/>
            <person name="Chaudhuri R.R."/>
            <person name="La Ragione R."/>
            <person name="Hildebrand F."/>
            <person name="Pallen M.J."/>
        </authorList>
    </citation>
    <scope>NUCLEOTIDE SEQUENCE</scope>
    <source>
        <strain evidence="1">CHK192-8294</strain>
    </source>
</reference>
<protein>
    <submittedName>
        <fullName evidence="1">Uncharacterized protein</fullName>
    </submittedName>
</protein>
<name>A0A9D2MMB0_9FIRM</name>
<proteinExistence type="predicted"/>
<comment type="caution">
    <text evidence="1">The sequence shown here is derived from an EMBL/GenBank/DDBJ whole genome shotgun (WGS) entry which is preliminary data.</text>
</comment>
<dbReference type="Proteomes" id="UP000823921">
    <property type="component" value="Unassembled WGS sequence"/>
</dbReference>
<evidence type="ECO:0000313" key="1">
    <source>
        <dbReference type="EMBL" id="HJB80827.1"/>
    </source>
</evidence>
<accession>A0A9D2MMB0</accession>
<feature type="non-terminal residue" evidence="1">
    <location>
        <position position="1"/>
    </location>
</feature>